<proteinExistence type="predicted"/>
<gene>
    <name evidence="1" type="ORF">DN752_24110</name>
</gene>
<accession>A0A2Z4IQ46</accession>
<protein>
    <submittedName>
        <fullName evidence="1">Uncharacterized protein</fullName>
    </submittedName>
</protein>
<keyword evidence="2" id="KW-1185">Reference proteome</keyword>
<organism evidence="1 2">
    <name type="scientific">Echinicola strongylocentroti</name>
    <dbReference type="NCBI Taxonomy" id="1795355"/>
    <lineage>
        <taxon>Bacteria</taxon>
        <taxon>Pseudomonadati</taxon>
        <taxon>Bacteroidota</taxon>
        <taxon>Cytophagia</taxon>
        <taxon>Cytophagales</taxon>
        <taxon>Cyclobacteriaceae</taxon>
        <taxon>Echinicola</taxon>
    </lineage>
</organism>
<dbReference type="Proteomes" id="UP000248688">
    <property type="component" value="Chromosome"/>
</dbReference>
<evidence type="ECO:0000313" key="2">
    <source>
        <dbReference type="Proteomes" id="UP000248688"/>
    </source>
</evidence>
<dbReference type="OrthoDB" id="1364214at2"/>
<evidence type="ECO:0000313" key="1">
    <source>
        <dbReference type="EMBL" id="AWW32957.1"/>
    </source>
</evidence>
<dbReference type="KEGG" id="est:DN752_24110"/>
<dbReference type="EMBL" id="CP030041">
    <property type="protein sequence ID" value="AWW32957.1"/>
    <property type="molecule type" value="Genomic_DNA"/>
</dbReference>
<name>A0A2Z4IQ46_9BACT</name>
<sequence length="60" mass="7220">MDDWLTIFNLYGYDGVREEIKEIPYLNPKDMNFVHIIFDLPLNELKCFKNSLSGERHWSN</sequence>
<dbReference type="AlphaFoldDB" id="A0A2Z4IQ46"/>
<reference evidence="1 2" key="1">
    <citation type="submission" date="2018-06" db="EMBL/GenBank/DDBJ databases">
        <title>Echinicola strongylocentroti sp. nov., isolated from a sea urchin Strongylocentrotus intermedius.</title>
        <authorList>
            <person name="Bae S.S."/>
        </authorList>
    </citation>
    <scope>NUCLEOTIDE SEQUENCE [LARGE SCALE GENOMIC DNA]</scope>
    <source>
        <strain evidence="1 2">MEBiC08714</strain>
    </source>
</reference>